<reference evidence="1 2" key="1">
    <citation type="submission" date="2019-12" db="EMBL/GenBank/DDBJ databases">
        <authorList>
            <person name="Huq M.A."/>
        </authorList>
    </citation>
    <scope>NUCLEOTIDE SEQUENCE [LARGE SCALE GENOMIC DNA]</scope>
    <source>
        <strain evidence="1 2">MAH-34</strain>
    </source>
</reference>
<proteinExistence type="predicted"/>
<dbReference type="InterPro" id="IPR027417">
    <property type="entry name" value="P-loop_NTPase"/>
</dbReference>
<dbReference type="RefSeq" id="WP_157320104.1">
    <property type="nucleotide sequence ID" value="NZ_WSEM01000016.1"/>
</dbReference>
<comment type="caution">
    <text evidence="1">The sequence shown here is derived from an EMBL/GenBank/DDBJ whole genome shotgun (WGS) entry which is preliminary data.</text>
</comment>
<keyword evidence="2" id="KW-1185">Reference proteome</keyword>
<name>A0ABW9UAC5_9BACL</name>
<dbReference type="SUPFAM" id="SSF52540">
    <property type="entry name" value="P-loop containing nucleoside triphosphate hydrolases"/>
    <property type="match status" value="1"/>
</dbReference>
<dbReference type="EMBL" id="WSEM01000016">
    <property type="protein sequence ID" value="MVQ36215.1"/>
    <property type="molecule type" value="Genomic_DNA"/>
</dbReference>
<dbReference type="Proteomes" id="UP000467637">
    <property type="component" value="Unassembled WGS sequence"/>
</dbReference>
<evidence type="ECO:0000313" key="2">
    <source>
        <dbReference type="Proteomes" id="UP000467637"/>
    </source>
</evidence>
<sequence length="75" mass="8457">MNIEKFLASQDSNYLFVDGPSGTGKTFFIYKFVREYKELFGSISSLIDIIALRMSIKCFVSSLVYSAGLNSKLKQ</sequence>
<gene>
    <name evidence="1" type="ORF">GON05_16480</name>
</gene>
<evidence type="ECO:0000313" key="1">
    <source>
        <dbReference type="EMBL" id="MVQ36215.1"/>
    </source>
</evidence>
<accession>A0ABW9UAC5</accession>
<organism evidence="1 2">
    <name type="scientific">Paenibacillus anseongense</name>
    <dbReference type="NCBI Taxonomy" id="2682845"/>
    <lineage>
        <taxon>Bacteria</taxon>
        <taxon>Bacillati</taxon>
        <taxon>Bacillota</taxon>
        <taxon>Bacilli</taxon>
        <taxon>Bacillales</taxon>
        <taxon>Paenibacillaceae</taxon>
        <taxon>Paenibacillus</taxon>
    </lineage>
</organism>
<protein>
    <submittedName>
        <fullName evidence="1">Uncharacterized protein</fullName>
    </submittedName>
</protein>
<dbReference type="Gene3D" id="3.40.50.300">
    <property type="entry name" value="P-loop containing nucleotide triphosphate hydrolases"/>
    <property type="match status" value="1"/>
</dbReference>